<evidence type="ECO:0000313" key="3">
    <source>
        <dbReference type="EMBL" id="GAA5804771.1"/>
    </source>
</evidence>
<dbReference type="EMBL" id="BAABUJ010000038">
    <property type="protein sequence ID" value="GAA5804771.1"/>
    <property type="molecule type" value="Genomic_DNA"/>
</dbReference>
<dbReference type="InterPro" id="IPR050782">
    <property type="entry name" value="PP1_regulatory_subunit_3"/>
</dbReference>
<dbReference type="InterPro" id="IPR038175">
    <property type="entry name" value="CBM21_dom_sf"/>
</dbReference>
<comment type="caution">
    <text evidence="3">The sequence shown here is derived from an EMBL/GenBank/DDBJ whole genome shotgun (WGS) entry which is preliminary data.</text>
</comment>
<evidence type="ECO:0000313" key="4">
    <source>
        <dbReference type="Proteomes" id="UP001476247"/>
    </source>
</evidence>
<dbReference type="Proteomes" id="UP001476247">
    <property type="component" value="Unassembled WGS sequence"/>
</dbReference>
<organism evidence="3 4">
    <name type="scientific">Helicostylum pulchrum</name>
    <dbReference type="NCBI Taxonomy" id="562976"/>
    <lineage>
        <taxon>Eukaryota</taxon>
        <taxon>Fungi</taxon>
        <taxon>Fungi incertae sedis</taxon>
        <taxon>Mucoromycota</taxon>
        <taxon>Mucoromycotina</taxon>
        <taxon>Mucoromycetes</taxon>
        <taxon>Mucorales</taxon>
        <taxon>Mucorineae</taxon>
        <taxon>Mucoraceae</taxon>
        <taxon>Helicostylum</taxon>
    </lineage>
</organism>
<feature type="region of interest" description="Disordered" evidence="1">
    <location>
        <begin position="200"/>
        <end position="219"/>
    </location>
</feature>
<proteinExistence type="predicted"/>
<protein>
    <recommendedName>
        <fullName evidence="2">CBM21 domain-containing protein</fullName>
    </recommendedName>
</protein>
<dbReference type="PANTHER" id="PTHR12307:SF36">
    <property type="entry name" value="GLYCOGEN-BINDING SUBUNIT 76A"/>
    <property type="match status" value="1"/>
</dbReference>
<dbReference type="PANTHER" id="PTHR12307">
    <property type="entry name" value="PROTEIN PHOSPHATASE 1 REGULATORY SUBUNIT"/>
    <property type="match status" value="1"/>
</dbReference>
<dbReference type="Pfam" id="PF03370">
    <property type="entry name" value="CBM_21"/>
    <property type="match status" value="1"/>
</dbReference>
<dbReference type="InterPro" id="IPR005036">
    <property type="entry name" value="CBM21_dom"/>
</dbReference>
<dbReference type="Gene3D" id="2.60.40.2440">
    <property type="entry name" value="Carbohydrate binding type-21 domain"/>
    <property type="match status" value="1"/>
</dbReference>
<keyword evidence="4" id="KW-1185">Reference proteome</keyword>
<accession>A0ABP9YCV3</accession>
<dbReference type="PROSITE" id="PS51159">
    <property type="entry name" value="CBM21"/>
    <property type="match status" value="1"/>
</dbReference>
<evidence type="ECO:0000256" key="1">
    <source>
        <dbReference type="SAM" id="MobiDB-lite"/>
    </source>
</evidence>
<reference evidence="3 4" key="1">
    <citation type="submission" date="2024-04" db="EMBL/GenBank/DDBJ databases">
        <title>genome sequences of Mucor flavus KT1a and Helicostylum pulchrum KT1b strains isolation_sourced from the surface of a dry-aged beef.</title>
        <authorList>
            <person name="Toyotome T."/>
            <person name="Hosono M."/>
            <person name="Torimaru M."/>
            <person name="Fukuda K."/>
            <person name="Mikami N."/>
        </authorList>
    </citation>
    <scope>NUCLEOTIDE SEQUENCE [LARGE SCALE GENOMIC DNA]</scope>
    <source>
        <strain evidence="3 4">KT1b</strain>
    </source>
</reference>
<name>A0ABP9YCV3_9FUNG</name>
<feature type="domain" description="CBM21" evidence="2">
    <location>
        <begin position="80"/>
        <end position="188"/>
    </location>
</feature>
<evidence type="ECO:0000259" key="2">
    <source>
        <dbReference type="PROSITE" id="PS51159"/>
    </source>
</evidence>
<sequence length="290" mass="33679">MTTMYHRRVALMKRPPLVRNSSPVISYIKPKKSVRFCDESLENVRLFLKTQMPKACQSDPTTNEPLYTYQLQLLNWPKDNKSRTTSAVRVEHLQLLNDNNTVFLIGTCQVANLAFKKHVVVHYSFDDWITVNEIEATYKESIMHSWDRFSFKIVLNTTYHNTICLAVKYTVLGREFWDNNQANDFKMSVVPKVQLHFDDDSCSSSSSSDEEEEVETKPSFQNRYDLNAAVQKPWSPPLSPTTPVDASPLWIDSSINNKNGFFTDPNQYHELIRRYCFNAQQTIYNDSIHS</sequence>
<gene>
    <name evidence="3" type="ORF">HPULCUR_010278</name>
</gene>